<feature type="binding site" evidence="11">
    <location>
        <position position="526"/>
    </location>
    <ligand>
        <name>Zn(2+)</name>
        <dbReference type="ChEBI" id="CHEBI:29105"/>
        <label>1</label>
    </ligand>
</feature>
<reference evidence="13 14" key="1">
    <citation type="submission" date="2022-09" db="EMBL/GenBank/DDBJ databases">
        <authorList>
            <person name="Kop L."/>
        </authorList>
    </citation>
    <scope>NUCLEOTIDE SEQUENCE [LARGE SCALE GENOMIC DNA]</scope>
    <source>
        <strain evidence="13 14">347</strain>
    </source>
</reference>
<comment type="catalytic activity">
    <reaction evidence="11">
        <text>Couples ATP hydrolysis with the unwinding of duplex DNA by translocating in the 3'-5' direction.</text>
        <dbReference type="EC" id="5.6.2.4"/>
    </reaction>
</comment>
<feature type="binding site" evidence="11">
    <location>
        <position position="553"/>
    </location>
    <ligand>
        <name>Zn(2+)</name>
        <dbReference type="ChEBI" id="CHEBI:29105"/>
        <label>2</label>
    </ligand>
</feature>
<dbReference type="CDD" id="cd17929">
    <property type="entry name" value="DEXHc_priA"/>
    <property type="match status" value="1"/>
</dbReference>
<keyword evidence="2 11" id="KW-0235">DNA replication</keyword>
<keyword evidence="4 11" id="KW-0547">Nucleotide-binding</keyword>
<evidence type="ECO:0000256" key="4">
    <source>
        <dbReference type="ARBA" id="ARBA00022741"/>
    </source>
</evidence>
<evidence type="ECO:0000256" key="5">
    <source>
        <dbReference type="ARBA" id="ARBA00022801"/>
    </source>
</evidence>
<dbReference type="PANTHER" id="PTHR30580">
    <property type="entry name" value="PRIMOSOMAL PROTEIN N"/>
    <property type="match status" value="1"/>
</dbReference>
<sequence>MTSPTYAQVVFNLPLPGAFTYRIPAALQDRVQVGMRVLAPFGPRKITGYVVALTDTCDASLKLKNLEDVPDTLPVISPELLALTRTVADRYHAGWGEVIKAALPAGLDDEEHELFSLSPQGEAALQTSNLPSAAQAVLHLVHKRKQLSRKQIRHALKKNYKSHTLATLKLEGHLHTETRLRKSSVPYKTEKIVRIAADAAPQDAVETLLARSPKQKELYDCLQNGELPLPELAKRFPKYSGPLRQLREKGLVETLSTQVSRFDGEALDLSAAAPDGPLKFTPDQEKVYATLNAALDAATFHTFLLQGVTGSGKTEIYIRCIQQALDAGRTAIMMVPEISLTPQTVFLFRRRFGENVAILHSGLSAVERYLEWEKIRQGEVPIAIGARSAVFAPLKHLGIVVIDEEHDGSYKQDSTPRYHARETAIARAQAAGAVVVLGSATPSMESRHKAMNGEYQYLTLPKRIGTRLMPTVHLVDMRKERDERKNYSIFSVEMKRAILERMDRGEQVFLFLNRRGTANYVVCRKCGFVFECPHCSVSLTFHSRSKILMCHYCNLTRVMPGHCVECGGEVIRFSGFGTQKLEEETRALFPAARIARLDRDTTRTRSAFEAMYRDMREGRIDILIGTQMITKGHDFPGVTLVGVVYADLSLHIPDFRSCERTFQLLTQVAGRAGRGTVPGRVVIQAHNPDHYVYDYVARHDYNGFFDKELALRQRLHYPPLTQLVTLAIEHPSEAQGEAYMQHLQSQLAPLIREAEGVELLGPARAALYRLQDQYRWHFIFRSRHDEALQALAHKAKQLDAIQKPPGSQFKLTLDVDPVNML</sequence>
<accession>A0ABN8W368</accession>
<dbReference type="EC" id="5.6.2.4" evidence="11"/>
<dbReference type="Pfam" id="PF18319">
    <property type="entry name" value="Zn_ribbon_PriA"/>
    <property type="match status" value="1"/>
</dbReference>
<comment type="function">
    <text evidence="11">Initiates the restart of stalled replication forks, which reloads the replicative helicase on sites other than the origin of replication. Recognizes and binds to abandoned replication forks and remodels them to uncover a helicase loading site. Promotes assembly of the primosome at these replication forks.</text>
</comment>
<dbReference type="InterPro" id="IPR041236">
    <property type="entry name" value="PriA_C"/>
</dbReference>
<gene>
    <name evidence="11 13" type="primary">priA</name>
    <name evidence="13" type="ORF">NSPWAT_2334</name>
</gene>
<comment type="similarity">
    <text evidence="11">Belongs to the helicase family. PriA subfamily.</text>
</comment>
<keyword evidence="3 11" id="KW-0479">Metal-binding</keyword>
<dbReference type="InterPro" id="IPR041222">
    <property type="entry name" value="PriA_3primeBD"/>
</dbReference>
<feature type="binding site" evidence="11">
    <location>
        <position position="563"/>
    </location>
    <ligand>
        <name>Zn(2+)</name>
        <dbReference type="ChEBI" id="CHEBI:29105"/>
        <label>1</label>
    </ligand>
</feature>
<evidence type="ECO:0000256" key="3">
    <source>
        <dbReference type="ARBA" id="ARBA00022723"/>
    </source>
</evidence>
<dbReference type="InterPro" id="IPR001650">
    <property type="entry name" value="Helicase_C-like"/>
</dbReference>
<comment type="subunit">
    <text evidence="11">Component of the replication restart primosome.</text>
</comment>
<feature type="binding site" evidence="11">
    <location>
        <position position="523"/>
    </location>
    <ligand>
        <name>Zn(2+)</name>
        <dbReference type="ChEBI" id="CHEBI:29105"/>
        <label>1</label>
    </ligand>
</feature>
<feature type="binding site" evidence="11">
    <location>
        <position position="535"/>
    </location>
    <ligand>
        <name>Zn(2+)</name>
        <dbReference type="ChEBI" id="CHEBI:29105"/>
        <label>2</label>
    </ligand>
</feature>
<dbReference type="InterPro" id="IPR014001">
    <property type="entry name" value="Helicase_ATP-bd"/>
</dbReference>
<evidence type="ECO:0000256" key="9">
    <source>
        <dbReference type="ARBA" id="ARBA00023125"/>
    </source>
</evidence>
<evidence type="ECO:0000259" key="12">
    <source>
        <dbReference type="PROSITE" id="PS51192"/>
    </source>
</evidence>
<dbReference type="InterPro" id="IPR011545">
    <property type="entry name" value="DEAD/DEAH_box_helicase_dom"/>
</dbReference>
<dbReference type="PROSITE" id="PS51192">
    <property type="entry name" value="HELICASE_ATP_BIND_1"/>
    <property type="match status" value="1"/>
</dbReference>
<evidence type="ECO:0000313" key="13">
    <source>
        <dbReference type="EMBL" id="CAI2719190.1"/>
    </source>
</evidence>
<dbReference type="InterPro" id="IPR040498">
    <property type="entry name" value="PriA_CRR"/>
</dbReference>
<keyword evidence="6 11" id="KW-0347">Helicase</keyword>
<dbReference type="InterPro" id="IPR027417">
    <property type="entry name" value="P-loop_NTPase"/>
</dbReference>
<dbReference type="SUPFAM" id="SSF52540">
    <property type="entry name" value="P-loop containing nucleoside triphosphate hydrolases"/>
    <property type="match status" value="2"/>
</dbReference>
<evidence type="ECO:0000256" key="2">
    <source>
        <dbReference type="ARBA" id="ARBA00022705"/>
    </source>
</evidence>
<evidence type="ECO:0000256" key="6">
    <source>
        <dbReference type="ARBA" id="ARBA00022806"/>
    </source>
</evidence>
<evidence type="ECO:0000256" key="8">
    <source>
        <dbReference type="ARBA" id="ARBA00022840"/>
    </source>
</evidence>
<dbReference type="Proteomes" id="UP001157733">
    <property type="component" value="Chromosome"/>
</dbReference>
<protein>
    <recommendedName>
        <fullName evidence="11">Replication restart protein PriA</fullName>
    </recommendedName>
    <alternativeName>
        <fullName evidence="11">ATP-dependent DNA helicase PriA</fullName>
        <ecNumber evidence="11">5.6.2.4</ecNumber>
    </alternativeName>
    <alternativeName>
        <fullName evidence="11">DNA 3'-5' helicase PriA</fullName>
    </alternativeName>
</protein>
<dbReference type="EMBL" id="OX336137">
    <property type="protein sequence ID" value="CAI2719190.1"/>
    <property type="molecule type" value="Genomic_DNA"/>
</dbReference>
<dbReference type="Pfam" id="PF17764">
    <property type="entry name" value="PriA_3primeBD"/>
    <property type="match status" value="1"/>
</dbReference>
<evidence type="ECO:0000313" key="14">
    <source>
        <dbReference type="Proteomes" id="UP001157733"/>
    </source>
</evidence>
<feature type="binding site" evidence="11">
    <location>
        <position position="532"/>
    </location>
    <ligand>
        <name>Zn(2+)</name>
        <dbReference type="ChEBI" id="CHEBI:29105"/>
        <label>2</label>
    </ligand>
</feature>
<evidence type="ECO:0000256" key="1">
    <source>
        <dbReference type="ARBA" id="ARBA00022515"/>
    </source>
</evidence>
<dbReference type="Pfam" id="PF00271">
    <property type="entry name" value="Helicase_C"/>
    <property type="match status" value="1"/>
</dbReference>
<keyword evidence="1 11" id="KW-0639">Primosome</keyword>
<dbReference type="Pfam" id="PF00270">
    <property type="entry name" value="DEAD"/>
    <property type="match status" value="1"/>
</dbReference>
<dbReference type="RefSeq" id="WP_282012039.1">
    <property type="nucleotide sequence ID" value="NZ_OX336137.1"/>
</dbReference>
<dbReference type="InterPro" id="IPR005259">
    <property type="entry name" value="PriA"/>
</dbReference>
<keyword evidence="5 11" id="KW-0378">Hydrolase</keyword>
<dbReference type="Gene3D" id="3.40.1440.60">
    <property type="entry name" value="PriA, 3(prime) DNA-binding domain"/>
    <property type="match status" value="1"/>
</dbReference>
<evidence type="ECO:0000256" key="11">
    <source>
        <dbReference type="HAMAP-Rule" id="MF_00983"/>
    </source>
</evidence>
<comment type="cofactor">
    <cofactor evidence="11">
        <name>Zn(2+)</name>
        <dbReference type="ChEBI" id="CHEBI:29105"/>
    </cofactor>
    <text evidence="11">Binds 2 zinc ions per subunit.</text>
</comment>
<dbReference type="NCBIfam" id="NF004066">
    <property type="entry name" value="PRK05580.1-3"/>
    <property type="match status" value="1"/>
</dbReference>
<evidence type="ECO:0000256" key="7">
    <source>
        <dbReference type="ARBA" id="ARBA00022833"/>
    </source>
</evidence>
<dbReference type="SMART" id="SM00490">
    <property type="entry name" value="HELICc"/>
    <property type="match status" value="1"/>
</dbReference>
<proteinExistence type="inferred from homology"/>
<dbReference type="CDD" id="cd18804">
    <property type="entry name" value="SF2_C_priA"/>
    <property type="match status" value="1"/>
</dbReference>
<comment type="catalytic activity">
    <reaction evidence="11">
        <text>ATP + H2O = ADP + phosphate + H(+)</text>
        <dbReference type="Rhea" id="RHEA:13065"/>
        <dbReference type="ChEBI" id="CHEBI:15377"/>
        <dbReference type="ChEBI" id="CHEBI:15378"/>
        <dbReference type="ChEBI" id="CHEBI:30616"/>
        <dbReference type="ChEBI" id="CHEBI:43474"/>
        <dbReference type="ChEBI" id="CHEBI:456216"/>
        <dbReference type="EC" id="5.6.2.4"/>
    </reaction>
</comment>
<dbReference type="GO" id="GO:0016787">
    <property type="term" value="F:hydrolase activity"/>
    <property type="evidence" value="ECO:0007669"/>
    <property type="project" value="UniProtKB-KW"/>
</dbReference>
<dbReference type="Pfam" id="PF18074">
    <property type="entry name" value="PriA_C"/>
    <property type="match status" value="1"/>
</dbReference>
<organism evidence="13 14">
    <name type="scientific">Nitrospina watsonii</name>
    <dbReference type="NCBI Taxonomy" id="1323948"/>
    <lineage>
        <taxon>Bacteria</taxon>
        <taxon>Pseudomonadati</taxon>
        <taxon>Nitrospinota/Tectimicrobiota group</taxon>
        <taxon>Nitrospinota</taxon>
        <taxon>Nitrospinia</taxon>
        <taxon>Nitrospinales</taxon>
        <taxon>Nitrospinaceae</taxon>
        <taxon>Nitrospina</taxon>
    </lineage>
</organism>
<feature type="binding site" evidence="11">
    <location>
        <position position="566"/>
    </location>
    <ligand>
        <name>Zn(2+)</name>
        <dbReference type="ChEBI" id="CHEBI:29105"/>
        <label>1</label>
    </ligand>
</feature>
<dbReference type="Gene3D" id="3.40.50.300">
    <property type="entry name" value="P-loop containing nucleotide triphosphate hydrolases"/>
    <property type="match status" value="2"/>
</dbReference>
<dbReference type="SMART" id="SM00487">
    <property type="entry name" value="DEXDc"/>
    <property type="match status" value="1"/>
</dbReference>
<dbReference type="NCBIfam" id="TIGR00595">
    <property type="entry name" value="priA"/>
    <property type="match status" value="1"/>
</dbReference>
<name>A0ABN8W368_9BACT</name>
<dbReference type="HAMAP" id="MF_00983">
    <property type="entry name" value="PriA"/>
    <property type="match status" value="1"/>
</dbReference>
<evidence type="ECO:0000256" key="10">
    <source>
        <dbReference type="ARBA" id="ARBA00023235"/>
    </source>
</evidence>
<dbReference type="InterPro" id="IPR042115">
    <property type="entry name" value="PriA_3primeBD_sf"/>
</dbReference>
<keyword evidence="9 11" id="KW-0238">DNA-binding</keyword>
<keyword evidence="14" id="KW-1185">Reference proteome</keyword>
<feature type="binding site" evidence="11">
    <location>
        <position position="550"/>
    </location>
    <ligand>
        <name>Zn(2+)</name>
        <dbReference type="ChEBI" id="CHEBI:29105"/>
        <label>2</label>
    </ligand>
</feature>
<keyword evidence="10 11" id="KW-0413">Isomerase</keyword>
<dbReference type="PANTHER" id="PTHR30580:SF0">
    <property type="entry name" value="PRIMOSOMAL PROTEIN N"/>
    <property type="match status" value="1"/>
</dbReference>
<keyword evidence="7 11" id="KW-0862">Zinc</keyword>
<feature type="domain" description="Helicase ATP-binding" evidence="12">
    <location>
        <begin position="294"/>
        <end position="460"/>
    </location>
</feature>
<keyword evidence="8 11" id="KW-0067">ATP-binding</keyword>